<evidence type="ECO:0000313" key="1">
    <source>
        <dbReference type="EMBL" id="GLY65487.1"/>
    </source>
</evidence>
<dbReference type="RefSeq" id="WP_285486675.1">
    <property type="nucleotide sequence ID" value="NZ_BSTI01000004.1"/>
</dbReference>
<comment type="caution">
    <text evidence="1">The sequence shown here is derived from an EMBL/GenBank/DDBJ whole genome shotgun (WGS) entry which is preliminary data.</text>
</comment>
<gene>
    <name evidence="1" type="ORF">Atai01_21060</name>
</gene>
<evidence type="ECO:0000313" key="2">
    <source>
        <dbReference type="Proteomes" id="UP001165136"/>
    </source>
</evidence>
<sequence length="99" mass="10890">MTSSYEEWLAEAEQRERMWAAAERRVGRYRKLAEYGVEQKIEGGCGTVRVNAAGVVLGIELDLTNARTAGEEVLAARLVAALAAARKRAGRLQELISEQ</sequence>
<organism evidence="1 2">
    <name type="scientific">Amycolatopsis taiwanensis</name>
    <dbReference type="NCBI Taxonomy" id="342230"/>
    <lineage>
        <taxon>Bacteria</taxon>
        <taxon>Bacillati</taxon>
        <taxon>Actinomycetota</taxon>
        <taxon>Actinomycetes</taxon>
        <taxon>Pseudonocardiales</taxon>
        <taxon>Pseudonocardiaceae</taxon>
        <taxon>Amycolatopsis</taxon>
    </lineage>
</organism>
<dbReference type="EMBL" id="BSTI01000004">
    <property type="protein sequence ID" value="GLY65487.1"/>
    <property type="molecule type" value="Genomic_DNA"/>
</dbReference>
<name>A0A9W6R0S4_9PSEU</name>
<proteinExistence type="predicted"/>
<dbReference type="Gene3D" id="3.30.1310.10">
    <property type="entry name" value="Nucleoid-associated protein YbaB-like domain"/>
    <property type="match status" value="1"/>
</dbReference>
<reference evidence="1" key="1">
    <citation type="submission" date="2023-03" db="EMBL/GenBank/DDBJ databases">
        <title>Amycolatopsis taiwanensis NBRC 103393.</title>
        <authorList>
            <person name="Ichikawa N."/>
            <person name="Sato H."/>
            <person name="Tonouchi N."/>
        </authorList>
    </citation>
    <scope>NUCLEOTIDE SEQUENCE</scope>
    <source>
        <strain evidence="1">NBRC 103393</strain>
    </source>
</reference>
<dbReference type="InterPro" id="IPR036894">
    <property type="entry name" value="YbaB-like_sf"/>
</dbReference>
<dbReference type="AlphaFoldDB" id="A0A9W6R0S4"/>
<accession>A0A9W6R0S4</accession>
<dbReference type="Proteomes" id="UP001165136">
    <property type="component" value="Unassembled WGS sequence"/>
</dbReference>
<protein>
    <recommendedName>
        <fullName evidence="3">YbaB/EbfC DNA-binding family protein</fullName>
    </recommendedName>
</protein>
<keyword evidence="2" id="KW-1185">Reference proteome</keyword>
<evidence type="ECO:0008006" key="3">
    <source>
        <dbReference type="Google" id="ProtNLM"/>
    </source>
</evidence>